<keyword evidence="5" id="KW-0967">Endosome</keyword>
<protein>
    <recommendedName>
        <fullName evidence="12">Cation efflux protein transmembrane domain-containing protein</fullName>
    </recommendedName>
</protein>
<evidence type="ECO:0000256" key="7">
    <source>
        <dbReference type="ARBA" id="ARBA00022989"/>
    </source>
</evidence>
<evidence type="ECO:0000256" key="1">
    <source>
        <dbReference type="ARBA" id="ARBA00004146"/>
    </source>
</evidence>
<keyword evidence="7 11" id="KW-1133">Transmembrane helix</keyword>
<keyword evidence="9 11" id="KW-0472">Membrane</keyword>
<comment type="subcellular location">
    <subcellularLocation>
        <location evidence="2">Cytoplasmic vesicle</location>
        <location evidence="2">Secretory vesicle</location>
        <location evidence="2">Synaptic vesicle membrane</location>
        <topology evidence="2">Multi-pass membrane protein</topology>
    </subcellularLocation>
    <subcellularLocation>
        <location evidence="1">Early endosome membrane</location>
    </subcellularLocation>
</comment>
<evidence type="ECO:0000313" key="14">
    <source>
        <dbReference type="Proteomes" id="UP000324479"/>
    </source>
</evidence>
<organism evidence="13 14">
    <name type="scientific">Roseiconus nitratireducens</name>
    <dbReference type="NCBI Taxonomy" id="2605748"/>
    <lineage>
        <taxon>Bacteria</taxon>
        <taxon>Pseudomonadati</taxon>
        <taxon>Planctomycetota</taxon>
        <taxon>Planctomycetia</taxon>
        <taxon>Pirellulales</taxon>
        <taxon>Pirellulaceae</taxon>
        <taxon>Roseiconus</taxon>
    </lineage>
</organism>
<dbReference type="InterPro" id="IPR027469">
    <property type="entry name" value="Cation_efflux_TMD_sf"/>
</dbReference>
<feature type="transmembrane region" description="Helical" evidence="11">
    <location>
        <begin position="38"/>
        <end position="56"/>
    </location>
</feature>
<evidence type="ECO:0000256" key="8">
    <source>
        <dbReference type="ARBA" id="ARBA00023018"/>
    </source>
</evidence>
<feature type="transmembrane region" description="Helical" evidence="11">
    <location>
        <begin position="108"/>
        <end position="129"/>
    </location>
</feature>
<dbReference type="GO" id="GO:0008324">
    <property type="term" value="F:monoatomic cation transmembrane transporter activity"/>
    <property type="evidence" value="ECO:0007669"/>
    <property type="project" value="InterPro"/>
</dbReference>
<comment type="caution">
    <text evidence="13">The sequence shown here is derived from an EMBL/GenBank/DDBJ whole genome shotgun (WGS) entry which is preliminary data.</text>
</comment>
<dbReference type="Proteomes" id="UP000324479">
    <property type="component" value="Unassembled WGS sequence"/>
</dbReference>
<evidence type="ECO:0000256" key="11">
    <source>
        <dbReference type="SAM" id="Phobius"/>
    </source>
</evidence>
<dbReference type="GO" id="GO:0016020">
    <property type="term" value="C:membrane"/>
    <property type="evidence" value="ECO:0007669"/>
    <property type="project" value="InterPro"/>
</dbReference>
<keyword evidence="14" id="KW-1185">Reference proteome</keyword>
<evidence type="ECO:0000256" key="4">
    <source>
        <dbReference type="ARBA" id="ARBA00022692"/>
    </source>
</evidence>
<dbReference type="PANTHER" id="PTHR31937">
    <property type="entry name" value="TRANSMEMBRANE PROTEIN 163"/>
    <property type="match status" value="1"/>
</dbReference>
<accession>A0A5M6D3X4</accession>
<keyword evidence="10" id="KW-0968">Cytoplasmic vesicle</keyword>
<keyword evidence="6" id="KW-0862">Zinc</keyword>
<reference evidence="13 14" key="1">
    <citation type="submission" date="2019-08" db="EMBL/GenBank/DDBJ databases">
        <authorList>
            <person name="Dhanesh K."/>
            <person name="Kumar G."/>
            <person name="Sasikala C."/>
            <person name="Venkata Ramana C."/>
        </authorList>
    </citation>
    <scope>NUCLEOTIDE SEQUENCE [LARGE SCALE GENOMIC DNA]</scope>
    <source>
        <strain evidence="13 14">JC645</strain>
    </source>
</reference>
<keyword evidence="8" id="KW-0770">Synapse</keyword>
<evidence type="ECO:0000313" key="13">
    <source>
        <dbReference type="EMBL" id="KAA5539885.1"/>
    </source>
</evidence>
<dbReference type="AlphaFoldDB" id="A0A5M6D3X4"/>
<dbReference type="GO" id="GO:0031410">
    <property type="term" value="C:cytoplasmic vesicle"/>
    <property type="evidence" value="ECO:0007669"/>
    <property type="project" value="UniProtKB-KW"/>
</dbReference>
<gene>
    <name evidence="13" type="ORF">FYK55_22820</name>
</gene>
<evidence type="ECO:0000256" key="5">
    <source>
        <dbReference type="ARBA" id="ARBA00022753"/>
    </source>
</evidence>
<dbReference type="Gene3D" id="1.20.1510.10">
    <property type="entry name" value="Cation efflux protein transmembrane domain"/>
    <property type="match status" value="1"/>
</dbReference>
<evidence type="ECO:0000256" key="2">
    <source>
        <dbReference type="ARBA" id="ARBA00004644"/>
    </source>
</evidence>
<name>A0A5M6D3X4_9BACT</name>
<feature type="transmembrane region" description="Helical" evidence="11">
    <location>
        <begin position="77"/>
        <end position="96"/>
    </location>
</feature>
<dbReference type="InterPro" id="IPR026765">
    <property type="entry name" value="Tmem163"/>
</dbReference>
<dbReference type="SUPFAM" id="SSF161111">
    <property type="entry name" value="Cation efflux protein transmembrane domain-like"/>
    <property type="match status" value="1"/>
</dbReference>
<dbReference type="Pfam" id="PF01545">
    <property type="entry name" value="Cation_efflux"/>
    <property type="match status" value="1"/>
</dbReference>
<proteinExistence type="inferred from homology"/>
<sequence>MSARKRALLLSIATVVYNLGEGAVAMIGNQLSGSQALFGFGLDSFVESLSGAVMIWRFWAFGMQEDDESFERIERRAATCVAYSLLALAAYVGVDATKSLIQGDSPEASWIAIALAITSIIVMPFLFLAKYRLGKSIDSPSLVADSKETLACLMLSVALLVGSGAFFLWRWWWLDSVTALVISLLIVREALETLKEAKED</sequence>
<evidence type="ECO:0000259" key="12">
    <source>
        <dbReference type="Pfam" id="PF01545"/>
    </source>
</evidence>
<dbReference type="PANTHER" id="PTHR31937:SF2">
    <property type="entry name" value="TRANSMEMBRANE PROTEIN 163"/>
    <property type="match status" value="1"/>
</dbReference>
<dbReference type="InterPro" id="IPR058533">
    <property type="entry name" value="Cation_efflux_TM"/>
</dbReference>
<comment type="similarity">
    <text evidence="3">Belongs to the TMEM163 family.</text>
</comment>
<keyword evidence="4 11" id="KW-0812">Transmembrane</keyword>
<dbReference type="EMBL" id="VWOX01000016">
    <property type="protein sequence ID" value="KAA5539885.1"/>
    <property type="molecule type" value="Genomic_DNA"/>
</dbReference>
<feature type="domain" description="Cation efflux protein transmembrane" evidence="12">
    <location>
        <begin position="12"/>
        <end position="197"/>
    </location>
</feature>
<feature type="transmembrane region" description="Helical" evidence="11">
    <location>
        <begin position="150"/>
        <end position="167"/>
    </location>
</feature>
<evidence type="ECO:0000256" key="10">
    <source>
        <dbReference type="ARBA" id="ARBA00023329"/>
    </source>
</evidence>
<evidence type="ECO:0000256" key="9">
    <source>
        <dbReference type="ARBA" id="ARBA00023136"/>
    </source>
</evidence>
<dbReference type="RefSeq" id="WP_150078948.1">
    <property type="nucleotide sequence ID" value="NZ_VWOX01000016.1"/>
</dbReference>
<evidence type="ECO:0000256" key="3">
    <source>
        <dbReference type="ARBA" id="ARBA00008731"/>
    </source>
</evidence>
<evidence type="ECO:0000256" key="6">
    <source>
        <dbReference type="ARBA" id="ARBA00022833"/>
    </source>
</evidence>